<dbReference type="PANTHER" id="PTHR45913">
    <property type="entry name" value="EPM2A-INTERACTING PROTEIN 1"/>
    <property type="match status" value="1"/>
</dbReference>
<dbReference type="InterPro" id="IPR012337">
    <property type="entry name" value="RNaseH-like_sf"/>
</dbReference>
<dbReference type="PANTHER" id="PTHR45913:SF5">
    <property type="entry name" value="GENERAL TRANSCRIPTION FACTOR II-I REPEAT DOMAIN-CONTAINING PROTEIN 2A-LIKE PROTEIN"/>
    <property type="match status" value="1"/>
</dbReference>
<organism evidence="2 3">
    <name type="scientific">Sipha flava</name>
    <name type="common">yellow sugarcane aphid</name>
    <dbReference type="NCBI Taxonomy" id="143950"/>
    <lineage>
        <taxon>Eukaryota</taxon>
        <taxon>Metazoa</taxon>
        <taxon>Ecdysozoa</taxon>
        <taxon>Arthropoda</taxon>
        <taxon>Hexapoda</taxon>
        <taxon>Insecta</taxon>
        <taxon>Pterygota</taxon>
        <taxon>Neoptera</taxon>
        <taxon>Paraneoptera</taxon>
        <taxon>Hemiptera</taxon>
        <taxon>Sternorrhyncha</taxon>
        <taxon>Aphidomorpha</taxon>
        <taxon>Aphidoidea</taxon>
        <taxon>Aphididae</taxon>
        <taxon>Sipha</taxon>
    </lineage>
</organism>
<name>A0A8B8GHQ8_9HEMI</name>
<dbReference type="Proteomes" id="UP000694846">
    <property type="component" value="Unplaced"/>
</dbReference>
<dbReference type="RefSeq" id="XP_025422440.1">
    <property type="nucleotide sequence ID" value="XM_025566655.1"/>
</dbReference>
<dbReference type="OrthoDB" id="6601890at2759"/>
<dbReference type="Pfam" id="PF05699">
    <property type="entry name" value="Dimer_Tnp_hAT"/>
    <property type="match status" value="1"/>
</dbReference>
<keyword evidence="2" id="KW-1185">Reference proteome</keyword>
<accession>A0A8B8GHQ8</accession>
<dbReference type="InterPro" id="IPR008906">
    <property type="entry name" value="HATC_C_dom"/>
</dbReference>
<dbReference type="AlphaFoldDB" id="A0A8B8GHQ8"/>
<protein>
    <submittedName>
        <fullName evidence="3">General transcription factor II-I repeat domain-containing protein 2-like</fullName>
    </submittedName>
</protein>
<feature type="domain" description="HAT C-terminal dimerisation" evidence="1">
    <location>
        <begin position="405"/>
        <end position="456"/>
    </location>
</feature>
<dbReference type="GO" id="GO:0046983">
    <property type="term" value="F:protein dimerization activity"/>
    <property type="evidence" value="ECO:0007669"/>
    <property type="project" value="InterPro"/>
</dbReference>
<sequence length="475" mass="54032">MVNIDDATSYPVEFLNVLKSPCMPYHRLILRVGRNLKLPKLCYGTRLKVKALHRSIVEATILTGCAKGETNLLAQQSIFIKRSCQNESLVKASFQVARTLAIAGKPFTDGQIVKECILKTVEEICPDKINLFTGISFFKYFSIALDESTDTSDSAQVLLFVREVNESFEITEELAAVHSMKDSCTGNEIFLKVKESIFTLGLEFSILKGVTTDGERNICGAHTGLVGNICKTVLETGAAAPMAIHCIIHQQALCGKNAPINEVMNIVVQNVNYIRKSALSHRQFKNFLAEIESEYPVFLIIAKFVEKNLAHFPTCNKFKLENYKEFPTDFAVGVLTYLKEQFQTRFRDFKSAEDRIRIFENPFALKIETLPTEFQLEVIELISNNNFKDYFKEASLQQFYAMLPEESFPNLKKHAREMISIFSSTYLCEQTFSKMKYVKSKYRTNLSDEHLQATLLIGTTKFDANFQDILKDKQF</sequence>
<proteinExistence type="predicted"/>
<evidence type="ECO:0000313" key="2">
    <source>
        <dbReference type="Proteomes" id="UP000694846"/>
    </source>
</evidence>
<evidence type="ECO:0000313" key="3">
    <source>
        <dbReference type="RefSeq" id="XP_025422440.1"/>
    </source>
</evidence>
<dbReference type="GeneID" id="112692102"/>
<dbReference type="SUPFAM" id="SSF53098">
    <property type="entry name" value="Ribonuclease H-like"/>
    <property type="match status" value="1"/>
</dbReference>
<evidence type="ECO:0000259" key="1">
    <source>
        <dbReference type="Pfam" id="PF05699"/>
    </source>
</evidence>
<reference evidence="3" key="1">
    <citation type="submission" date="2025-08" db="UniProtKB">
        <authorList>
            <consortium name="RefSeq"/>
        </authorList>
    </citation>
    <scope>IDENTIFICATION</scope>
    <source>
        <tissue evidence="3">Whole body</tissue>
    </source>
</reference>
<gene>
    <name evidence="3" type="primary">LOC112692102</name>
</gene>